<keyword evidence="2" id="KW-1185">Reference proteome</keyword>
<evidence type="ECO:0000313" key="2">
    <source>
        <dbReference type="Proteomes" id="UP001279734"/>
    </source>
</evidence>
<dbReference type="Proteomes" id="UP001279734">
    <property type="component" value="Unassembled WGS sequence"/>
</dbReference>
<sequence length="94" mass="10047">MEPSCCRRSGGIPESAILVNPMLMLIQVAMPKSGSWDSNVATYFHSFSCGLETASLSDWLDCGPCLIYFVGFGAALLRPSLLDAGLFRAAGLRS</sequence>
<gene>
    <name evidence="1" type="ORF">Nepgr_006650</name>
</gene>
<name>A0AAD3S5I8_NEPGR</name>
<evidence type="ECO:0000313" key="1">
    <source>
        <dbReference type="EMBL" id="GMH04810.1"/>
    </source>
</evidence>
<reference evidence="1" key="1">
    <citation type="submission" date="2023-05" db="EMBL/GenBank/DDBJ databases">
        <title>Nepenthes gracilis genome sequencing.</title>
        <authorList>
            <person name="Fukushima K."/>
        </authorList>
    </citation>
    <scope>NUCLEOTIDE SEQUENCE</scope>
    <source>
        <strain evidence="1">SING2019-196</strain>
    </source>
</reference>
<comment type="caution">
    <text evidence="1">The sequence shown here is derived from an EMBL/GenBank/DDBJ whole genome shotgun (WGS) entry which is preliminary data.</text>
</comment>
<protein>
    <submittedName>
        <fullName evidence="1">Uncharacterized protein</fullName>
    </submittedName>
</protein>
<accession>A0AAD3S5I8</accession>
<dbReference type="EMBL" id="BSYO01000005">
    <property type="protein sequence ID" value="GMH04810.1"/>
    <property type="molecule type" value="Genomic_DNA"/>
</dbReference>
<organism evidence="1 2">
    <name type="scientific">Nepenthes gracilis</name>
    <name type="common">Slender pitcher plant</name>
    <dbReference type="NCBI Taxonomy" id="150966"/>
    <lineage>
        <taxon>Eukaryota</taxon>
        <taxon>Viridiplantae</taxon>
        <taxon>Streptophyta</taxon>
        <taxon>Embryophyta</taxon>
        <taxon>Tracheophyta</taxon>
        <taxon>Spermatophyta</taxon>
        <taxon>Magnoliopsida</taxon>
        <taxon>eudicotyledons</taxon>
        <taxon>Gunneridae</taxon>
        <taxon>Pentapetalae</taxon>
        <taxon>Caryophyllales</taxon>
        <taxon>Nepenthaceae</taxon>
        <taxon>Nepenthes</taxon>
    </lineage>
</organism>
<dbReference type="AlphaFoldDB" id="A0AAD3S5I8"/>
<proteinExistence type="predicted"/>